<feature type="compositionally biased region" description="Basic and acidic residues" evidence="3">
    <location>
        <begin position="72"/>
        <end position="82"/>
    </location>
</feature>
<proteinExistence type="predicted"/>
<evidence type="ECO:0000256" key="2">
    <source>
        <dbReference type="ARBA" id="ARBA00023134"/>
    </source>
</evidence>
<dbReference type="SUPFAM" id="SSF52540">
    <property type="entry name" value="P-loop containing nucleoside triphosphate hydrolases"/>
    <property type="match status" value="1"/>
</dbReference>
<evidence type="ECO:0000313" key="6">
    <source>
        <dbReference type="Proteomes" id="UP000324585"/>
    </source>
</evidence>
<keyword evidence="6" id="KW-1185">Reference proteome</keyword>
<feature type="compositionally biased region" description="Basic and acidic residues" evidence="3">
    <location>
        <begin position="96"/>
        <end position="112"/>
    </location>
</feature>
<dbReference type="GO" id="GO:0003924">
    <property type="term" value="F:GTPase activity"/>
    <property type="evidence" value="ECO:0007669"/>
    <property type="project" value="TreeGrafter"/>
</dbReference>
<dbReference type="GO" id="GO:0032543">
    <property type="term" value="P:mitochondrial translation"/>
    <property type="evidence" value="ECO:0007669"/>
    <property type="project" value="TreeGrafter"/>
</dbReference>
<gene>
    <name evidence="5" type="ORF">FVE85_6813</name>
</gene>
<evidence type="ECO:0000313" key="5">
    <source>
        <dbReference type="EMBL" id="KAA8499228.1"/>
    </source>
</evidence>
<feature type="region of interest" description="Disordered" evidence="3">
    <location>
        <begin position="67"/>
        <end position="112"/>
    </location>
</feature>
<keyword evidence="1" id="KW-0547">Nucleotide-binding</keyword>
<dbReference type="InterPro" id="IPR006073">
    <property type="entry name" value="GTP-bd"/>
</dbReference>
<evidence type="ECO:0000256" key="3">
    <source>
        <dbReference type="SAM" id="MobiDB-lite"/>
    </source>
</evidence>
<name>A0A5J4Z7T6_PORPP</name>
<dbReference type="GO" id="GO:0005525">
    <property type="term" value="F:GTP binding"/>
    <property type="evidence" value="ECO:0007669"/>
    <property type="project" value="UniProtKB-KW"/>
</dbReference>
<dbReference type="AlphaFoldDB" id="A0A5J4Z7T6"/>
<protein>
    <submittedName>
        <fullName evidence="5">Mitochondrial ribosome-associated GTPase 1</fullName>
    </submittedName>
</protein>
<evidence type="ECO:0000256" key="1">
    <source>
        <dbReference type="ARBA" id="ARBA00022741"/>
    </source>
</evidence>
<reference evidence="6" key="1">
    <citation type="journal article" date="2019" name="Nat. Commun.">
        <title>Expansion of phycobilisome linker gene families in mesophilic red algae.</title>
        <authorList>
            <person name="Lee J."/>
            <person name="Kim D."/>
            <person name="Bhattacharya D."/>
            <person name="Yoon H.S."/>
        </authorList>
    </citation>
    <scope>NUCLEOTIDE SEQUENCE [LARGE SCALE GENOMIC DNA]</scope>
    <source>
        <strain evidence="6">CCMP 1328</strain>
    </source>
</reference>
<feature type="domain" description="G" evidence="4">
    <location>
        <begin position="260"/>
        <end position="331"/>
    </location>
</feature>
<feature type="compositionally biased region" description="Polar residues" evidence="3">
    <location>
        <begin position="85"/>
        <end position="94"/>
    </location>
</feature>
<dbReference type="Proteomes" id="UP000324585">
    <property type="component" value="Unassembled WGS sequence"/>
</dbReference>
<dbReference type="Pfam" id="PF01926">
    <property type="entry name" value="MMR_HSR1"/>
    <property type="match status" value="1"/>
</dbReference>
<dbReference type="EMBL" id="VRMN01000001">
    <property type="protein sequence ID" value="KAA8499228.1"/>
    <property type="molecule type" value="Genomic_DNA"/>
</dbReference>
<dbReference type="PANTHER" id="PTHR45782:SF4">
    <property type="entry name" value="MITOCHONDRIAL RIBOSOME-ASSOCIATED GTPASE 1"/>
    <property type="match status" value="1"/>
</dbReference>
<organism evidence="5 6">
    <name type="scientific">Porphyridium purpureum</name>
    <name type="common">Red alga</name>
    <name type="synonym">Porphyridium cruentum</name>
    <dbReference type="NCBI Taxonomy" id="35688"/>
    <lineage>
        <taxon>Eukaryota</taxon>
        <taxon>Rhodophyta</taxon>
        <taxon>Bangiophyceae</taxon>
        <taxon>Porphyridiales</taxon>
        <taxon>Porphyridiaceae</taxon>
        <taxon>Porphyridium</taxon>
    </lineage>
</organism>
<evidence type="ECO:0000259" key="4">
    <source>
        <dbReference type="Pfam" id="PF01926"/>
    </source>
</evidence>
<dbReference type="InterPro" id="IPR027417">
    <property type="entry name" value="P-loop_NTPase"/>
</dbReference>
<dbReference type="PANTHER" id="PTHR45782">
    <property type="entry name" value="MITOCHONDRIAL RIBOSOME-ASSOCIATED GTPASE 1"/>
    <property type="match status" value="1"/>
</dbReference>
<comment type="caution">
    <text evidence="5">The sequence shown here is derived from an EMBL/GenBank/DDBJ whole genome shotgun (WGS) entry which is preliminary data.</text>
</comment>
<dbReference type="OrthoDB" id="269151at2759"/>
<keyword evidence="2" id="KW-0342">GTP-binding</keyword>
<dbReference type="Gene3D" id="3.40.50.300">
    <property type="entry name" value="P-loop containing nucleotide triphosphate hydrolases"/>
    <property type="match status" value="1"/>
</dbReference>
<dbReference type="GO" id="GO:0005739">
    <property type="term" value="C:mitochondrion"/>
    <property type="evidence" value="ECO:0007669"/>
    <property type="project" value="TreeGrafter"/>
</dbReference>
<accession>A0A5J4Z7T6</accession>
<sequence length="463" mass="52892">MRALHERTLQSVRSVTSAFAAGCLQCIRGVQVQDRTRAWLSMRETLNLQTAVRGICSSARWNQCAGTNPPEVADKAAGDDKATPAGSQKEQVSGANEDKPSKPDPYKFESLSHRDPFPNWKSSVEKWTKRESGVRWWDRHMSQGAQNVEAITAASVLVEIRDARIPRTSVHPLFEKWRMERGMDHVVVYTHSDLLQKHELAQLKKWSAEYVAPPENTFFKDVSEYKNQKRKNFHDLIDQIGFLMLHGASRFKGAGMTKAIVCGIPNVGKSSLIYILTKDLTKEVKKKKLYHAPKIENVAGKTRVLKQHWLNVDPNLMMVDTPGMFLPPLTLERNPEAYYKLAITWKLNSGSLNNHRDVLQYLLYRLNRARLFDYVKFYKMTEPTDDVNLFIKSAHPRTPTPKAALQPILGHFLFGSLGKLCLDDIESPLPKMLLNDCHYVMNRLRGDPWTEKVSYINVFNPFS</sequence>